<name>A0A812H5B8_9DINO</name>
<evidence type="ECO:0000313" key="2">
    <source>
        <dbReference type="EMBL" id="CAE6939500.1"/>
    </source>
</evidence>
<feature type="compositionally biased region" description="Low complexity" evidence="1">
    <location>
        <begin position="70"/>
        <end position="87"/>
    </location>
</feature>
<feature type="compositionally biased region" description="Pro residues" evidence="1">
    <location>
        <begin position="60"/>
        <end position="69"/>
    </location>
</feature>
<organism evidence="2 3">
    <name type="scientific">Symbiodinium natans</name>
    <dbReference type="NCBI Taxonomy" id="878477"/>
    <lineage>
        <taxon>Eukaryota</taxon>
        <taxon>Sar</taxon>
        <taxon>Alveolata</taxon>
        <taxon>Dinophyceae</taxon>
        <taxon>Suessiales</taxon>
        <taxon>Symbiodiniaceae</taxon>
        <taxon>Symbiodinium</taxon>
    </lineage>
</organism>
<gene>
    <name evidence="2" type="ORF">SNAT2548_LOCUS1154</name>
</gene>
<dbReference type="AlphaFoldDB" id="A0A812H5B8"/>
<accession>A0A812H5B8</accession>
<dbReference type="Proteomes" id="UP000604046">
    <property type="component" value="Unassembled WGS sequence"/>
</dbReference>
<evidence type="ECO:0000313" key="3">
    <source>
        <dbReference type="Proteomes" id="UP000604046"/>
    </source>
</evidence>
<comment type="caution">
    <text evidence="2">The sequence shown here is derived from an EMBL/GenBank/DDBJ whole genome shotgun (WGS) entry which is preliminary data.</text>
</comment>
<feature type="compositionally biased region" description="Basic residues" evidence="1">
    <location>
        <begin position="1"/>
        <end position="10"/>
    </location>
</feature>
<sequence>MVVRKVKAAGKRQPGEEQDSNILLPKHVRQISDLTDLDEPEDVRLTVPTVPTVPTVLTQPPQPPQPRQPTQPTQAAPAAGLDARPAACQPRDPGHRKYPQALTSPSLHVVDARPLPFQASPRGVVASPYGVQQGQAQVGAMMRGPSPPRLVWSHVPGAAARIPPRTTSNVITRFPCCFSQRSACNNWSFRGQED</sequence>
<proteinExistence type="predicted"/>
<evidence type="ECO:0000256" key="1">
    <source>
        <dbReference type="SAM" id="MobiDB-lite"/>
    </source>
</evidence>
<feature type="compositionally biased region" description="Low complexity" evidence="1">
    <location>
        <begin position="49"/>
        <end position="59"/>
    </location>
</feature>
<keyword evidence="3" id="KW-1185">Reference proteome</keyword>
<feature type="region of interest" description="Disordered" evidence="1">
    <location>
        <begin position="49"/>
        <end position="101"/>
    </location>
</feature>
<reference evidence="2" key="1">
    <citation type="submission" date="2021-02" db="EMBL/GenBank/DDBJ databases">
        <authorList>
            <person name="Dougan E. K."/>
            <person name="Rhodes N."/>
            <person name="Thang M."/>
            <person name="Chan C."/>
        </authorList>
    </citation>
    <scope>NUCLEOTIDE SEQUENCE</scope>
</reference>
<dbReference type="EMBL" id="CAJNDS010000061">
    <property type="protein sequence ID" value="CAE6939500.1"/>
    <property type="molecule type" value="Genomic_DNA"/>
</dbReference>
<protein>
    <submittedName>
        <fullName evidence="2">Uncharacterized protein</fullName>
    </submittedName>
</protein>
<feature type="region of interest" description="Disordered" evidence="1">
    <location>
        <begin position="1"/>
        <end position="24"/>
    </location>
</feature>